<dbReference type="STRING" id="1166073.SAMN05192530_101587"/>
<name>A0A1H0D3V0_9HYPH</name>
<protein>
    <submittedName>
        <fullName evidence="2">Glucosamine kinase</fullName>
    </submittedName>
</protein>
<accession>A0A1H0D3V0</accession>
<sequence length="293" mass="29828">MAAQIVYLGIDAGGSSCRARLASDREVLGEAQVAGASNARLGVEAVFERLLDAARGAWRKAALGPLDFARLRVGAGVSGIRRPGLIERFAERPHPFASLRWEDDAAIAALGAHAGREGGVVVAGTGSIAVGWAGGRRLRFGGYGFPGSDEGGGARLGLAAVEIAFLAADGRLAAGALTRDLLARAQNDPQRLVAFCDQATPADYARLCPLVLHHAAGGDAQARELCVDAGASLAGLVQSLQRAGCPDVALVGGLAAPLRPFLSEDTALLEPLGDALDGALLLAGRPAGAMSRS</sequence>
<feature type="domain" description="ATPase BadF/BadG/BcrA/BcrD type" evidence="1">
    <location>
        <begin position="8"/>
        <end position="255"/>
    </location>
</feature>
<evidence type="ECO:0000313" key="3">
    <source>
        <dbReference type="Proteomes" id="UP000198793"/>
    </source>
</evidence>
<dbReference type="EMBL" id="FNIT01000001">
    <property type="protein sequence ID" value="SDN64832.1"/>
    <property type="molecule type" value="Genomic_DNA"/>
</dbReference>
<evidence type="ECO:0000259" key="1">
    <source>
        <dbReference type="Pfam" id="PF01869"/>
    </source>
</evidence>
<evidence type="ECO:0000313" key="2">
    <source>
        <dbReference type="EMBL" id="SDN64832.1"/>
    </source>
</evidence>
<organism evidence="2 3">
    <name type="scientific">Aureimonas jatrophae</name>
    <dbReference type="NCBI Taxonomy" id="1166073"/>
    <lineage>
        <taxon>Bacteria</taxon>
        <taxon>Pseudomonadati</taxon>
        <taxon>Pseudomonadota</taxon>
        <taxon>Alphaproteobacteria</taxon>
        <taxon>Hyphomicrobiales</taxon>
        <taxon>Aurantimonadaceae</taxon>
        <taxon>Aureimonas</taxon>
    </lineage>
</organism>
<dbReference type="SUPFAM" id="SSF53067">
    <property type="entry name" value="Actin-like ATPase domain"/>
    <property type="match status" value="2"/>
</dbReference>
<dbReference type="AlphaFoldDB" id="A0A1H0D3V0"/>
<dbReference type="PANTHER" id="PTHR43190:SF3">
    <property type="entry name" value="N-ACETYL-D-GLUCOSAMINE KINASE"/>
    <property type="match status" value="1"/>
</dbReference>
<reference evidence="2 3" key="1">
    <citation type="submission" date="2016-10" db="EMBL/GenBank/DDBJ databases">
        <authorList>
            <person name="de Groot N.N."/>
        </authorList>
    </citation>
    <scope>NUCLEOTIDE SEQUENCE [LARGE SCALE GENOMIC DNA]</scope>
    <source>
        <strain evidence="3">L7-484,KACC 16230,DSM 25025</strain>
    </source>
</reference>
<dbReference type="PANTHER" id="PTHR43190">
    <property type="entry name" value="N-ACETYL-D-GLUCOSAMINE KINASE"/>
    <property type="match status" value="1"/>
</dbReference>
<keyword evidence="3" id="KW-1185">Reference proteome</keyword>
<keyword evidence="2" id="KW-0808">Transferase</keyword>
<keyword evidence="2" id="KW-0418">Kinase</keyword>
<dbReference type="RefSeq" id="WP_170842443.1">
    <property type="nucleotide sequence ID" value="NZ_FNIT01000001.1"/>
</dbReference>
<dbReference type="InterPro" id="IPR002731">
    <property type="entry name" value="ATPase_BadF"/>
</dbReference>
<dbReference type="InterPro" id="IPR052519">
    <property type="entry name" value="Euk-type_GlcNAc_Kinase"/>
</dbReference>
<dbReference type="Gene3D" id="3.30.420.40">
    <property type="match status" value="2"/>
</dbReference>
<dbReference type="Pfam" id="PF01869">
    <property type="entry name" value="BcrAD_BadFG"/>
    <property type="match status" value="1"/>
</dbReference>
<proteinExistence type="predicted"/>
<dbReference type="CDD" id="cd24082">
    <property type="entry name" value="ASKHA_NBD_GspK-like"/>
    <property type="match status" value="1"/>
</dbReference>
<gene>
    <name evidence="2" type="ORF">SAMN05192530_101587</name>
</gene>
<dbReference type="Proteomes" id="UP000198793">
    <property type="component" value="Unassembled WGS sequence"/>
</dbReference>
<dbReference type="InterPro" id="IPR043129">
    <property type="entry name" value="ATPase_NBD"/>
</dbReference>
<dbReference type="GO" id="GO:0016301">
    <property type="term" value="F:kinase activity"/>
    <property type="evidence" value="ECO:0007669"/>
    <property type="project" value="UniProtKB-KW"/>
</dbReference>